<protein>
    <submittedName>
        <fullName evidence="1">Uncharacterized protein</fullName>
    </submittedName>
</protein>
<keyword evidence="2" id="KW-1185">Reference proteome</keyword>
<evidence type="ECO:0000313" key="2">
    <source>
        <dbReference type="Proteomes" id="UP001201262"/>
    </source>
</evidence>
<dbReference type="AlphaFoldDB" id="A0AAD4PX73"/>
<dbReference type="GeneID" id="70251287"/>
<dbReference type="Proteomes" id="UP001201262">
    <property type="component" value="Unassembled WGS sequence"/>
</dbReference>
<name>A0AAD4PX73_9EURO</name>
<reference evidence="1" key="1">
    <citation type="submission" date="2021-12" db="EMBL/GenBank/DDBJ databases">
        <title>Convergent genome expansion in fungi linked to evolution of root-endophyte symbiosis.</title>
        <authorList>
            <consortium name="DOE Joint Genome Institute"/>
            <person name="Ke Y.-H."/>
            <person name="Bonito G."/>
            <person name="Liao H.-L."/>
            <person name="Looney B."/>
            <person name="Rojas-Flechas A."/>
            <person name="Nash J."/>
            <person name="Hameed K."/>
            <person name="Schadt C."/>
            <person name="Martin F."/>
            <person name="Crous P.W."/>
            <person name="Miettinen O."/>
            <person name="Magnuson J.K."/>
            <person name="Labbe J."/>
            <person name="Jacobson D."/>
            <person name="Doktycz M.J."/>
            <person name="Veneault-Fourrey C."/>
            <person name="Kuo A."/>
            <person name="Mondo S."/>
            <person name="Calhoun S."/>
            <person name="Riley R."/>
            <person name="Ohm R."/>
            <person name="LaButti K."/>
            <person name="Andreopoulos B."/>
            <person name="Pangilinan J."/>
            <person name="Nolan M."/>
            <person name="Tritt A."/>
            <person name="Clum A."/>
            <person name="Lipzen A."/>
            <person name="Daum C."/>
            <person name="Barry K."/>
            <person name="Grigoriev I.V."/>
            <person name="Vilgalys R."/>
        </authorList>
    </citation>
    <scope>NUCLEOTIDE SEQUENCE</scope>
    <source>
        <strain evidence="1">PMI_201</strain>
    </source>
</reference>
<proteinExistence type="predicted"/>
<dbReference type="EMBL" id="JAJTJA010000011">
    <property type="protein sequence ID" value="KAH8692309.1"/>
    <property type="molecule type" value="Genomic_DNA"/>
</dbReference>
<gene>
    <name evidence="1" type="ORF">BGW36DRAFT_431527</name>
</gene>
<evidence type="ECO:0000313" key="1">
    <source>
        <dbReference type="EMBL" id="KAH8692309.1"/>
    </source>
</evidence>
<sequence>MTEYDNKPEISLHDVDQPRAWRVGWPCLCRSRVQTLYTQGATSVSKSNVEALRSRINTILSRHQIEPRQFPGIALWLGPVYRTNVKYQEDPPNEHLCFLVECVFNPERHKEDPLSWSNAVIDIHKALYDIIGNSCSIGVEHCDTVCEKSLFLTDFPSSSEEFRKNWDDGSRYRQQILEKLKKGQAPWQAMVPVGLTASNEYMESYICVVWIDAQNANDSIWVQIQRNLQSILPDSISVEIWQASNSILSSSHEALKMQTSDDGNIGKVKGATLPKPGSSLGCLSEKALFKKVTYALTNSHVVLRSKPHLWRGIQSTTQAHYPSQEIPVQCPYEKDQQVQSMEYKLVDLEAHEAALHRDPLLGYVRGAALGSRSHNVSTFDYRLGMDIALIELIDPSTRPEKVFLNENLLNDRALETWDVCDLGSNTDSEDICIVGKYGAASGLTTGLLHGIKVDMKLNGFPDAISTWVVRSPSIGECFTRPGDSGSFVFTTTF</sequence>
<comment type="caution">
    <text evidence="1">The sequence shown here is derived from an EMBL/GenBank/DDBJ whole genome shotgun (WGS) entry which is preliminary data.</text>
</comment>
<accession>A0AAD4PX73</accession>
<organism evidence="1 2">
    <name type="scientific">Talaromyces proteolyticus</name>
    <dbReference type="NCBI Taxonomy" id="1131652"/>
    <lineage>
        <taxon>Eukaryota</taxon>
        <taxon>Fungi</taxon>
        <taxon>Dikarya</taxon>
        <taxon>Ascomycota</taxon>
        <taxon>Pezizomycotina</taxon>
        <taxon>Eurotiomycetes</taxon>
        <taxon>Eurotiomycetidae</taxon>
        <taxon>Eurotiales</taxon>
        <taxon>Trichocomaceae</taxon>
        <taxon>Talaromyces</taxon>
        <taxon>Talaromyces sect. Bacilispori</taxon>
    </lineage>
</organism>
<dbReference type="RefSeq" id="XP_046068306.1">
    <property type="nucleotide sequence ID" value="XM_046221000.1"/>
</dbReference>